<feature type="signal peptide" evidence="1">
    <location>
        <begin position="1"/>
        <end position="31"/>
    </location>
</feature>
<organism evidence="2 3">
    <name type="scientific">Martelella lutilitoris</name>
    <dbReference type="NCBI Taxonomy" id="2583532"/>
    <lineage>
        <taxon>Bacteria</taxon>
        <taxon>Pseudomonadati</taxon>
        <taxon>Pseudomonadota</taxon>
        <taxon>Alphaproteobacteria</taxon>
        <taxon>Hyphomicrobiales</taxon>
        <taxon>Aurantimonadaceae</taxon>
        <taxon>Martelella</taxon>
    </lineage>
</organism>
<evidence type="ECO:0000313" key="2">
    <source>
        <dbReference type="EMBL" id="QQM32854.1"/>
    </source>
</evidence>
<dbReference type="Proteomes" id="UP000596083">
    <property type="component" value="Plasmid plas-001"/>
</dbReference>
<sequence length="188" mass="19698">MHKRTSSMKLDQAPILAAFGLTLCLAQPALAQIARTPVGAVNATIDGTPYAGETLDVPSEGTTTAEFRSFGPVTSLSIQAHDPQAESIMRNVLSVEVSLMGSDASASIMDVSVSWWPDGMSEPFYLSEDSGTAPEIVFDAISLEDGAAAAQGSFSAVVCRRDGMFADADTSDCLPIEGTFDTALRKAD</sequence>
<gene>
    <name evidence="2" type="ORF">JET14_21495</name>
</gene>
<dbReference type="KEGG" id="mlut:JET14_21495"/>
<accession>A0A7T7KPA8</accession>
<reference evidence="2 3" key="1">
    <citation type="submission" date="2020-12" db="EMBL/GenBank/DDBJ databases">
        <authorList>
            <person name="Zheng R.K."/>
            <person name="Sun C.M."/>
        </authorList>
    </citation>
    <scope>NUCLEOTIDE SEQUENCE [LARGE SCALE GENOMIC DNA]</scope>
    <source>
        <strain evidence="2 3">ZRK001</strain>
        <plasmid evidence="2 3">plas-001</plasmid>
    </source>
</reference>
<keyword evidence="2" id="KW-0614">Plasmid</keyword>
<protein>
    <submittedName>
        <fullName evidence="2">Uncharacterized protein</fullName>
    </submittedName>
</protein>
<name>A0A7T7KPA8_9HYPH</name>
<dbReference type="RefSeq" id="WP_200338229.1">
    <property type="nucleotide sequence ID" value="NZ_CP066787.1"/>
</dbReference>
<proteinExistence type="predicted"/>
<evidence type="ECO:0000313" key="3">
    <source>
        <dbReference type="Proteomes" id="UP000596083"/>
    </source>
</evidence>
<dbReference type="EMBL" id="CP066787">
    <property type="protein sequence ID" value="QQM32854.1"/>
    <property type="molecule type" value="Genomic_DNA"/>
</dbReference>
<dbReference type="AlphaFoldDB" id="A0A7T7KPA8"/>
<evidence type="ECO:0000256" key="1">
    <source>
        <dbReference type="SAM" id="SignalP"/>
    </source>
</evidence>
<feature type="chain" id="PRO_5032320645" evidence="1">
    <location>
        <begin position="32"/>
        <end position="188"/>
    </location>
</feature>
<geneLocation type="plasmid" evidence="2 3">
    <name>plas-001</name>
</geneLocation>
<keyword evidence="1" id="KW-0732">Signal</keyword>